<organism evidence="5 6">
    <name type="scientific">Mytilus coruscus</name>
    <name type="common">Sea mussel</name>
    <dbReference type="NCBI Taxonomy" id="42192"/>
    <lineage>
        <taxon>Eukaryota</taxon>
        <taxon>Metazoa</taxon>
        <taxon>Spiralia</taxon>
        <taxon>Lophotrochozoa</taxon>
        <taxon>Mollusca</taxon>
        <taxon>Bivalvia</taxon>
        <taxon>Autobranchia</taxon>
        <taxon>Pteriomorphia</taxon>
        <taxon>Mytilida</taxon>
        <taxon>Mytiloidea</taxon>
        <taxon>Mytilidae</taxon>
        <taxon>Mytilinae</taxon>
        <taxon>Mytilus</taxon>
    </lineage>
</organism>
<dbReference type="Gene3D" id="3.10.10.10">
    <property type="entry name" value="HIV Type 1 Reverse Transcriptase, subunit A, domain 1"/>
    <property type="match status" value="1"/>
</dbReference>
<dbReference type="PANTHER" id="PTHR37984:SF5">
    <property type="entry name" value="PROTEIN NYNRIN-LIKE"/>
    <property type="match status" value="1"/>
</dbReference>
<dbReference type="AlphaFoldDB" id="A0A6J8BIP4"/>
<dbReference type="Proteomes" id="UP000507470">
    <property type="component" value="Unassembled WGS sequence"/>
</dbReference>
<keyword evidence="1" id="KW-0511">Multifunctional enzyme</keyword>
<feature type="domain" description="Reverse transcriptase/retrotransposon-derived protein RNase H-like" evidence="4">
    <location>
        <begin position="738"/>
        <end position="814"/>
    </location>
</feature>
<dbReference type="OrthoDB" id="8057007at2759"/>
<dbReference type="GO" id="GO:0003824">
    <property type="term" value="F:catalytic activity"/>
    <property type="evidence" value="ECO:0007669"/>
    <property type="project" value="UniProtKB-KW"/>
</dbReference>
<keyword evidence="6" id="KW-1185">Reference proteome</keyword>
<protein>
    <recommendedName>
        <fullName evidence="4">Reverse transcriptase/retrotransposon-derived protein RNase H-like domain-containing protein</fullName>
    </recommendedName>
</protein>
<evidence type="ECO:0000259" key="4">
    <source>
        <dbReference type="Pfam" id="PF17919"/>
    </source>
</evidence>
<evidence type="ECO:0000256" key="1">
    <source>
        <dbReference type="ARBA" id="ARBA00023268"/>
    </source>
</evidence>
<dbReference type="InterPro" id="IPR043502">
    <property type="entry name" value="DNA/RNA_pol_sf"/>
</dbReference>
<sequence>MYPMNFTNVGEEQTVSGEQNFRNRRPYSPGLFSPTQEFQVVPDSIPRTPGDSRTAHQMVPGTTLLTVPTTNMWGGFDGSNNWKDESFISSTPMSDMNQRQQNANIAALDHKWKKFVLGWIWFILSLILVIGWCSVTFPFHDIVCWPQHNVLLFVVILLITFLVSIIVKLFIDETSRRLGHFDNQKEDKRRPTDTVRQKLNFDQNIQHIRDNVKIVPVTSPSPLQVNRSEDQVKRTFSGSNDDVLADFLRYFENIATLNAWNEERKDLHKRAYPSHQELVQENSIRSFLDACGESEEFRMFIRQTKPKTLQEDVSSAMQEECIRINEGNVNKKATEIFLSDSRPMLRPLDTRFITVSGGDLKVLGTAVMTLSFDEFCVQFQIIVGGVRNNLLGEDFIQSFRCQWDWDSLSLEISSRNIPFHEQNECARSSRVVSLETVTVPAKHEIFVRSGITRKVSTSSADINGVLSPDRNFMTKYGLALARVLVNASQGMVYARLFNPNSTDIILYKGTHIAVFVPLLNIGNSVEVEDENEDVCHIVEHGNSSDKILPQYMEKMYQSGIQNLSNKEADEFKRVLLQNCSVFADPDGQTGPTLLGMHEIKLEKQIPIKEPPRRVPLFKRKIIKEEIEKLEKKGVIEKSCSPWSAPIVLVQKNDSSWRLCVYYRKHETQFLGHIVSSNGVKTDPKKKAVSKMKTPENVKELRSFLGLVSYYRKFIKNFSLIAKSLFELTKPRLSVTRNWSEECDMAFHTLKDKLVTSPILSHPDVNGGEFILDTDGSYVSIGCMLSQIQQGQEHVIAYGNGQISRWIQQISAYDVKIVHRPGKKHSNAEALSRMKVKEQDFCTQCKLPWDYEFEAPPKQDEIEEPIVICTSK</sequence>
<evidence type="ECO:0000313" key="6">
    <source>
        <dbReference type="Proteomes" id="UP000507470"/>
    </source>
</evidence>
<dbReference type="InterPro" id="IPR050951">
    <property type="entry name" value="Retrovirus_Pol_polyprotein"/>
</dbReference>
<dbReference type="SUPFAM" id="SSF56672">
    <property type="entry name" value="DNA/RNA polymerases"/>
    <property type="match status" value="1"/>
</dbReference>
<reference evidence="5 6" key="1">
    <citation type="submission" date="2020-06" db="EMBL/GenBank/DDBJ databases">
        <authorList>
            <person name="Li R."/>
            <person name="Bekaert M."/>
        </authorList>
    </citation>
    <scope>NUCLEOTIDE SEQUENCE [LARGE SCALE GENOMIC DNA]</scope>
    <source>
        <strain evidence="6">wild</strain>
    </source>
</reference>
<dbReference type="Pfam" id="PF17919">
    <property type="entry name" value="RT_RNaseH_2"/>
    <property type="match status" value="1"/>
</dbReference>
<dbReference type="InterPro" id="IPR043128">
    <property type="entry name" value="Rev_trsase/Diguanyl_cyclase"/>
</dbReference>
<proteinExistence type="predicted"/>
<keyword evidence="3" id="KW-0472">Membrane</keyword>
<evidence type="ECO:0000256" key="2">
    <source>
        <dbReference type="SAM" id="MobiDB-lite"/>
    </source>
</evidence>
<dbReference type="FunFam" id="3.30.70.270:FF:000020">
    <property type="entry name" value="Transposon Tf2-6 polyprotein-like Protein"/>
    <property type="match status" value="1"/>
</dbReference>
<feature type="transmembrane region" description="Helical" evidence="3">
    <location>
        <begin position="116"/>
        <end position="139"/>
    </location>
</feature>
<accession>A0A6J8BIP4</accession>
<evidence type="ECO:0000313" key="5">
    <source>
        <dbReference type="EMBL" id="CAC5382509.1"/>
    </source>
</evidence>
<feature type="compositionally biased region" description="Polar residues" evidence="2">
    <location>
        <begin position="1"/>
        <end position="20"/>
    </location>
</feature>
<keyword evidence="3" id="KW-0812">Transmembrane</keyword>
<feature type="region of interest" description="Disordered" evidence="2">
    <location>
        <begin position="1"/>
        <end position="28"/>
    </location>
</feature>
<dbReference type="PANTHER" id="PTHR37984">
    <property type="entry name" value="PROTEIN CBG26694"/>
    <property type="match status" value="1"/>
</dbReference>
<evidence type="ECO:0000256" key="3">
    <source>
        <dbReference type="SAM" id="Phobius"/>
    </source>
</evidence>
<gene>
    <name evidence="5" type="ORF">MCOR_18331</name>
</gene>
<name>A0A6J8BIP4_MYTCO</name>
<keyword evidence="3" id="KW-1133">Transmembrane helix</keyword>
<feature type="transmembrane region" description="Helical" evidence="3">
    <location>
        <begin position="151"/>
        <end position="171"/>
    </location>
</feature>
<dbReference type="InterPro" id="IPR041577">
    <property type="entry name" value="RT_RNaseH_2"/>
</dbReference>
<dbReference type="EMBL" id="CACVKT020003231">
    <property type="protein sequence ID" value="CAC5382509.1"/>
    <property type="molecule type" value="Genomic_DNA"/>
</dbReference>
<dbReference type="Gene3D" id="3.30.70.270">
    <property type="match status" value="1"/>
</dbReference>